<comment type="catalytic activity">
    <reaction evidence="3">
        <text>L-seryl-[protein] + ATP = O-phospho-L-seryl-[protein] + ADP + H(+)</text>
        <dbReference type="Rhea" id="RHEA:17989"/>
        <dbReference type="Rhea" id="RHEA-COMP:9863"/>
        <dbReference type="Rhea" id="RHEA-COMP:11604"/>
        <dbReference type="ChEBI" id="CHEBI:15378"/>
        <dbReference type="ChEBI" id="CHEBI:29999"/>
        <dbReference type="ChEBI" id="CHEBI:30616"/>
        <dbReference type="ChEBI" id="CHEBI:83421"/>
        <dbReference type="ChEBI" id="CHEBI:456216"/>
        <dbReference type="EC" id="2.7.11.1"/>
    </reaction>
</comment>
<dbReference type="AlphaFoldDB" id="A0A1L9V6I0"/>
<reference evidence="6" key="1">
    <citation type="journal article" date="2017" name="Genome Biol.">
        <title>Comparative genomics reveals high biological diversity and specific adaptations in the industrially and medically important fungal genus Aspergillus.</title>
        <authorList>
            <person name="de Vries R.P."/>
            <person name="Riley R."/>
            <person name="Wiebenga A."/>
            <person name="Aguilar-Osorio G."/>
            <person name="Amillis S."/>
            <person name="Uchima C.A."/>
            <person name="Anderluh G."/>
            <person name="Asadollahi M."/>
            <person name="Askin M."/>
            <person name="Barry K."/>
            <person name="Battaglia E."/>
            <person name="Bayram O."/>
            <person name="Benocci T."/>
            <person name="Braus-Stromeyer S.A."/>
            <person name="Caldana C."/>
            <person name="Canovas D."/>
            <person name="Cerqueira G.C."/>
            <person name="Chen F."/>
            <person name="Chen W."/>
            <person name="Choi C."/>
            <person name="Clum A."/>
            <person name="Dos Santos R.A."/>
            <person name="Damasio A.R."/>
            <person name="Diallinas G."/>
            <person name="Emri T."/>
            <person name="Fekete E."/>
            <person name="Flipphi M."/>
            <person name="Freyberg S."/>
            <person name="Gallo A."/>
            <person name="Gournas C."/>
            <person name="Habgood R."/>
            <person name="Hainaut M."/>
            <person name="Harispe M.L."/>
            <person name="Henrissat B."/>
            <person name="Hilden K.S."/>
            <person name="Hope R."/>
            <person name="Hossain A."/>
            <person name="Karabika E."/>
            <person name="Karaffa L."/>
            <person name="Karanyi Z."/>
            <person name="Krasevec N."/>
            <person name="Kuo A."/>
            <person name="Kusch H."/>
            <person name="LaButti K."/>
            <person name="Lagendijk E.L."/>
            <person name="Lapidus A."/>
            <person name="Levasseur A."/>
            <person name="Lindquist E."/>
            <person name="Lipzen A."/>
            <person name="Logrieco A.F."/>
            <person name="MacCabe A."/>
            <person name="Maekelae M.R."/>
            <person name="Malavazi I."/>
            <person name="Melin P."/>
            <person name="Meyer V."/>
            <person name="Mielnichuk N."/>
            <person name="Miskei M."/>
            <person name="Molnar A.P."/>
            <person name="Mule G."/>
            <person name="Ngan C.Y."/>
            <person name="Orejas M."/>
            <person name="Orosz E."/>
            <person name="Ouedraogo J.P."/>
            <person name="Overkamp K.M."/>
            <person name="Park H.-S."/>
            <person name="Perrone G."/>
            <person name="Piumi F."/>
            <person name="Punt P.J."/>
            <person name="Ram A.F."/>
            <person name="Ramon A."/>
            <person name="Rauscher S."/>
            <person name="Record E."/>
            <person name="Riano-Pachon D.M."/>
            <person name="Robert V."/>
            <person name="Roehrig J."/>
            <person name="Ruller R."/>
            <person name="Salamov A."/>
            <person name="Salih N.S."/>
            <person name="Samson R.A."/>
            <person name="Sandor E."/>
            <person name="Sanguinetti M."/>
            <person name="Schuetze T."/>
            <person name="Sepcic K."/>
            <person name="Shelest E."/>
            <person name="Sherlock G."/>
            <person name="Sophianopoulou V."/>
            <person name="Squina F.M."/>
            <person name="Sun H."/>
            <person name="Susca A."/>
            <person name="Todd R.B."/>
            <person name="Tsang A."/>
            <person name="Unkles S.E."/>
            <person name="van de Wiele N."/>
            <person name="van Rossen-Uffink D."/>
            <person name="Oliveira J.V."/>
            <person name="Vesth T.C."/>
            <person name="Visser J."/>
            <person name="Yu J.-H."/>
            <person name="Zhou M."/>
            <person name="Andersen M.R."/>
            <person name="Archer D.B."/>
            <person name="Baker S.E."/>
            <person name="Benoit I."/>
            <person name="Brakhage A.A."/>
            <person name="Braus G.H."/>
            <person name="Fischer R."/>
            <person name="Frisvad J.C."/>
            <person name="Goldman G.H."/>
            <person name="Houbraken J."/>
            <person name="Oakley B."/>
            <person name="Pocsi I."/>
            <person name="Scazzocchio C."/>
            <person name="Seiboth B."/>
            <person name="vanKuyk P.A."/>
            <person name="Wortman J."/>
            <person name="Dyer P.S."/>
            <person name="Grigoriev I.V."/>
        </authorList>
    </citation>
    <scope>NUCLEOTIDE SEQUENCE [LARGE SCALE GENOMIC DNA]</scope>
    <source>
        <strain evidence="6">CBS 516.65</strain>
    </source>
</reference>
<dbReference type="EC" id="2.7.11.1" evidence="1"/>
<dbReference type="InterPro" id="IPR008266">
    <property type="entry name" value="Tyr_kinase_AS"/>
</dbReference>
<dbReference type="SUPFAM" id="SSF56112">
    <property type="entry name" value="Protein kinase-like (PK-like)"/>
    <property type="match status" value="1"/>
</dbReference>
<dbReference type="VEuPathDB" id="FungiDB:ASPGLDRAFT_180776"/>
<evidence type="ECO:0000256" key="1">
    <source>
        <dbReference type="ARBA" id="ARBA00012513"/>
    </source>
</evidence>
<dbReference type="GO" id="GO:0004674">
    <property type="term" value="F:protein serine/threonine kinase activity"/>
    <property type="evidence" value="ECO:0007669"/>
    <property type="project" value="UniProtKB-EC"/>
</dbReference>
<evidence type="ECO:0000256" key="3">
    <source>
        <dbReference type="ARBA" id="ARBA00048679"/>
    </source>
</evidence>
<dbReference type="Pfam" id="PF01636">
    <property type="entry name" value="APH"/>
    <property type="match status" value="1"/>
</dbReference>
<dbReference type="InterPro" id="IPR011009">
    <property type="entry name" value="Kinase-like_dom_sf"/>
</dbReference>
<proteinExistence type="predicted"/>
<dbReference type="InterPro" id="IPR002575">
    <property type="entry name" value="Aminoglycoside_PTrfase"/>
</dbReference>
<evidence type="ECO:0000313" key="5">
    <source>
        <dbReference type="EMBL" id="OJJ79525.1"/>
    </source>
</evidence>
<dbReference type="Proteomes" id="UP000184300">
    <property type="component" value="Unassembled WGS sequence"/>
</dbReference>
<dbReference type="GeneID" id="34459237"/>
<dbReference type="Gene3D" id="3.30.200.20">
    <property type="entry name" value="Phosphorylase Kinase, domain 1"/>
    <property type="match status" value="1"/>
</dbReference>
<feature type="domain" description="Aminoglycoside phosphotransferase" evidence="4">
    <location>
        <begin position="88"/>
        <end position="294"/>
    </location>
</feature>
<dbReference type="EMBL" id="KV878917">
    <property type="protein sequence ID" value="OJJ79525.1"/>
    <property type="molecule type" value="Genomic_DNA"/>
</dbReference>
<dbReference type="PROSITE" id="PS00109">
    <property type="entry name" value="PROTEIN_KINASE_TYR"/>
    <property type="match status" value="1"/>
</dbReference>
<name>A0A1L9V6I0_ASPGL</name>
<sequence>MMEATEIQTLAHQITAAQEDDIEPAIPILKELAFTPYACSSVEQVSGGVVNFTFRGFLSNPLPNGSSSVIIKHSKDFSGFIPGVQIQAARCQGEQRILQALANGLSPIVHQNGILVQTPCQYHFIPHLNAQVMEEFPDVTTLGRFLLSSESSKLSGSLATGIGRALGRWLTSFHDRSSVPEVVQEVGCNEKGRDAMYTLLAGGVAKAMDNFPSLFDGRADDFQKYVQEAIYGEIDEASKTIVHGDFAVRNILISNSAATTQQNILVSPIDWEAYHLGRIEFDLGQFLGDLYTHEYFKGVGSCTALLQGFLDGYKPLSKKQLSSVAVYTGIQILVWAPVVAAPMTREQEEQLVSYGRDLIFKGKEEDWGWLETSYIGPIFRKETV</sequence>
<keyword evidence="6" id="KW-1185">Reference proteome</keyword>
<dbReference type="RefSeq" id="XP_022396223.1">
    <property type="nucleotide sequence ID" value="XM_022542976.1"/>
</dbReference>
<organism evidence="5 6">
    <name type="scientific">Aspergillus glaucus CBS 516.65</name>
    <dbReference type="NCBI Taxonomy" id="1160497"/>
    <lineage>
        <taxon>Eukaryota</taxon>
        <taxon>Fungi</taxon>
        <taxon>Dikarya</taxon>
        <taxon>Ascomycota</taxon>
        <taxon>Pezizomycotina</taxon>
        <taxon>Eurotiomycetes</taxon>
        <taxon>Eurotiomycetidae</taxon>
        <taxon>Eurotiales</taxon>
        <taxon>Aspergillaceae</taxon>
        <taxon>Aspergillus</taxon>
        <taxon>Aspergillus subgen. Aspergillus</taxon>
    </lineage>
</organism>
<dbReference type="OrthoDB" id="25129at2759"/>
<gene>
    <name evidence="5" type="ORF">ASPGLDRAFT_180776</name>
</gene>
<dbReference type="STRING" id="1160497.A0A1L9V6I0"/>
<comment type="catalytic activity">
    <reaction evidence="2">
        <text>L-threonyl-[protein] + ATP = O-phospho-L-threonyl-[protein] + ADP + H(+)</text>
        <dbReference type="Rhea" id="RHEA:46608"/>
        <dbReference type="Rhea" id="RHEA-COMP:11060"/>
        <dbReference type="Rhea" id="RHEA-COMP:11605"/>
        <dbReference type="ChEBI" id="CHEBI:15378"/>
        <dbReference type="ChEBI" id="CHEBI:30013"/>
        <dbReference type="ChEBI" id="CHEBI:30616"/>
        <dbReference type="ChEBI" id="CHEBI:61977"/>
        <dbReference type="ChEBI" id="CHEBI:456216"/>
        <dbReference type="EC" id="2.7.11.1"/>
    </reaction>
</comment>
<evidence type="ECO:0000313" key="6">
    <source>
        <dbReference type="Proteomes" id="UP000184300"/>
    </source>
</evidence>
<dbReference type="Gene3D" id="3.90.1200.10">
    <property type="match status" value="1"/>
</dbReference>
<accession>A0A1L9V6I0</accession>
<protein>
    <recommendedName>
        <fullName evidence="1">non-specific serine/threonine protein kinase</fullName>
        <ecNumber evidence="1">2.7.11.1</ecNumber>
    </recommendedName>
</protein>
<evidence type="ECO:0000256" key="2">
    <source>
        <dbReference type="ARBA" id="ARBA00047899"/>
    </source>
</evidence>
<evidence type="ECO:0000259" key="4">
    <source>
        <dbReference type="Pfam" id="PF01636"/>
    </source>
</evidence>